<dbReference type="EMBL" id="CM017630">
    <property type="protein sequence ID" value="TYH58569.1"/>
    <property type="molecule type" value="Genomic_DNA"/>
</dbReference>
<evidence type="ECO:0000313" key="3">
    <source>
        <dbReference type="Proteomes" id="UP000322667"/>
    </source>
</evidence>
<protein>
    <submittedName>
        <fullName evidence="2">Uncharacterized protein</fullName>
    </submittedName>
</protein>
<organism evidence="2 3">
    <name type="scientific">Gossypium tomentosum</name>
    <name type="common">Hawaiian cotton</name>
    <name type="synonym">Gossypium sandvicense</name>
    <dbReference type="NCBI Taxonomy" id="34277"/>
    <lineage>
        <taxon>Eukaryota</taxon>
        <taxon>Viridiplantae</taxon>
        <taxon>Streptophyta</taxon>
        <taxon>Embryophyta</taxon>
        <taxon>Tracheophyta</taxon>
        <taxon>Spermatophyta</taxon>
        <taxon>Magnoliopsida</taxon>
        <taxon>eudicotyledons</taxon>
        <taxon>Gunneridae</taxon>
        <taxon>Pentapetalae</taxon>
        <taxon>rosids</taxon>
        <taxon>malvids</taxon>
        <taxon>Malvales</taxon>
        <taxon>Malvaceae</taxon>
        <taxon>Malvoideae</taxon>
        <taxon>Gossypium</taxon>
    </lineage>
</organism>
<accession>A0A5D2JVV2</accession>
<reference evidence="2 3" key="1">
    <citation type="submission" date="2019-07" db="EMBL/GenBank/DDBJ databases">
        <title>WGS assembly of Gossypium tomentosum.</title>
        <authorList>
            <person name="Chen Z.J."/>
            <person name="Sreedasyam A."/>
            <person name="Ando A."/>
            <person name="Song Q."/>
            <person name="De L."/>
            <person name="Hulse-Kemp A."/>
            <person name="Ding M."/>
            <person name="Ye W."/>
            <person name="Kirkbride R."/>
            <person name="Jenkins J."/>
            <person name="Plott C."/>
            <person name="Lovell J."/>
            <person name="Lin Y.-M."/>
            <person name="Vaughn R."/>
            <person name="Liu B."/>
            <person name="Li W."/>
            <person name="Simpson S."/>
            <person name="Scheffler B."/>
            <person name="Saski C."/>
            <person name="Grover C."/>
            <person name="Hu G."/>
            <person name="Conover J."/>
            <person name="Carlson J."/>
            <person name="Shu S."/>
            <person name="Boston L."/>
            <person name="Williams M."/>
            <person name="Peterson D."/>
            <person name="Mcgee K."/>
            <person name="Jones D."/>
            <person name="Wendel J."/>
            <person name="Stelly D."/>
            <person name="Grimwood J."/>
            <person name="Schmutz J."/>
        </authorList>
    </citation>
    <scope>NUCLEOTIDE SEQUENCE [LARGE SCALE GENOMIC DNA]</scope>
    <source>
        <strain evidence="2">7179.01</strain>
    </source>
</reference>
<feature type="transmembrane region" description="Helical" evidence="1">
    <location>
        <begin position="80"/>
        <end position="102"/>
    </location>
</feature>
<dbReference type="Proteomes" id="UP000322667">
    <property type="component" value="Chromosome D08"/>
</dbReference>
<evidence type="ECO:0000313" key="2">
    <source>
        <dbReference type="EMBL" id="TYH58569.1"/>
    </source>
</evidence>
<evidence type="ECO:0000256" key="1">
    <source>
        <dbReference type="SAM" id="Phobius"/>
    </source>
</evidence>
<keyword evidence="3" id="KW-1185">Reference proteome</keyword>
<dbReference type="AlphaFoldDB" id="A0A5D2JVV2"/>
<gene>
    <name evidence="2" type="ORF">ES332_D08G163900v1</name>
</gene>
<proteinExistence type="predicted"/>
<keyword evidence="1" id="KW-0472">Membrane</keyword>
<name>A0A5D2JVV2_GOSTO</name>
<sequence>MLCVVFKRTCIIMNQLPWCMASLSRHPFLYLEGVSNFCSLQDDPVTMNLRRGAGLLIFRGNMTVNAFKLMRISYSPTAHLFLFLVQWTDFHLAGALGLLRILI</sequence>
<keyword evidence="1" id="KW-1133">Transmembrane helix</keyword>
<keyword evidence="1" id="KW-0812">Transmembrane</keyword>